<keyword evidence="3" id="KW-0966">Cell projection</keyword>
<sequence length="189" mass="19012">MFAAANRPVFAAPLAAVVAGTLAALLATGPVARAQVAQAPTTRFADMAAIDQAVAQFTGRSIGVPGGAAQPVDRRLRLVACTAPLALGWRAGAHDSILVRCPDTGGWRLFVPVVATVAEAPAGPAAAPAVLRGDGVTIAMVGDGFSVEQAGEALDPGPVGGWIRVRTGAKADALRGRIVRPGVVEVPVE</sequence>
<keyword evidence="3" id="KW-0969">Cilium</keyword>
<evidence type="ECO:0000259" key="2">
    <source>
        <dbReference type="Pfam" id="PF13144"/>
    </source>
</evidence>
<proteinExistence type="predicted"/>
<dbReference type="Pfam" id="PF13144">
    <property type="entry name" value="ChapFlgA"/>
    <property type="match status" value="1"/>
</dbReference>
<evidence type="ECO:0000256" key="1">
    <source>
        <dbReference type="SAM" id="SignalP"/>
    </source>
</evidence>
<organism evidence="3 4">
    <name type="scientific">Novosphingobium capsulatum</name>
    <dbReference type="NCBI Taxonomy" id="13688"/>
    <lineage>
        <taxon>Bacteria</taxon>
        <taxon>Pseudomonadati</taxon>
        <taxon>Pseudomonadota</taxon>
        <taxon>Alphaproteobacteria</taxon>
        <taxon>Sphingomonadales</taxon>
        <taxon>Sphingomonadaceae</taxon>
        <taxon>Novosphingobium</taxon>
    </lineage>
</organism>
<dbReference type="RefSeq" id="WP_107717012.1">
    <property type="nucleotide sequence ID" value="NZ_JAVDRD010000012.1"/>
</dbReference>
<dbReference type="Proteomes" id="UP001184150">
    <property type="component" value="Unassembled WGS sequence"/>
</dbReference>
<keyword evidence="3" id="KW-0282">Flagellum</keyword>
<reference evidence="3 4" key="1">
    <citation type="submission" date="2023-07" db="EMBL/GenBank/DDBJ databases">
        <title>Sorghum-associated microbial communities from plants grown in Nebraska, USA.</title>
        <authorList>
            <person name="Schachtman D."/>
        </authorList>
    </citation>
    <scope>NUCLEOTIDE SEQUENCE [LARGE SCALE GENOMIC DNA]</scope>
    <source>
        <strain evidence="3 4">DS1027</strain>
    </source>
</reference>
<feature type="signal peptide" evidence="1">
    <location>
        <begin position="1"/>
        <end position="34"/>
    </location>
</feature>
<protein>
    <submittedName>
        <fullName evidence="3">Flagella basal body P-ring formation protein FlgA</fullName>
    </submittedName>
</protein>
<dbReference type="Gene3D" id="2.30.30.760">
    <property type="match status" value="1"/>
</dbReference>
<name>A0ABU1MRI1_9SPHN</name>
<feature type="chain" id="PRO_5046314361" evidence="1">
    <location>
        <begin position="35"/>
        <end position="189"/>
    </location>
</feature>
<dbReference type="InterPro" id="IPR017585">
    <property type="entry name" value="SAF_FlgA"/>
</dbReference>
<evidence type="ECO:0000313" key="3">
    <source>
        <dbReference type="EMBL" id="MDR6512773.1"/>
    </source>
</evidence>
<keyword evidence="1" id="KW-0732">Signal</keyword>
<keyword evidence="4" id="KW-1185">Reference proteome</keyword>
<evidence type="ECO:0000313" key="4">
    <source>
        <dbReference type="Proteomes" id="UP001184150"/>
    </source>
</evidence>
<feature type="domain" description="Flagella basal body P-ring formation protein FlgA SAF" evidence="2">
    <location>
        <begin position="126"/>
        <end position="186"/>
    </location>
</feature>
<comment type="caution">
    <text evidence="3">The sequence shown here is derived from an EMBL/GenBank/DDBJ whole genome shotgun (WGS) entry which is preliminary data.</text>
</comment>
<accession>A0ABU1MRI1</accession>
<gene>
    <name evidence="3" type="ORF">J2792_003660</name>
</gene>
<dbReference type="EMBL" id="JAVDRD010000012">
    <property type="protein sequence ID" value="MDR6512773.1"/>
    <property type="molecule type" value="Genomic_DNA"/>
</dbReference>